<dbReference type="EMBL" id="BAAAVM010000055">
    <property type="protein sequence ID" value="GAA3149281.1"/>
    <property type="molecule type" value="Genomic_DNA"/>
</dbReference>
<gene>
    <name evidence="2" type="ORF">GCM10010521_40840</name>
</gene>
<reference evidence="3" key="1">
    <citation type="journal article" date="2019" name="Int. J. Syst. Evol. Microbiol.">
        <title>The Global Catalogue of Microorganisms (GCM) 10K type strain sequencing project: providing services to taxonomists for standard genome sequencing and annotation.</title>
        <authorList>
            <consortium name="The Broad Institute Genomics Platform"/>
            <consortium name="The Broad Institute Genome Sequencing Center for Infectious Disease"/>
            <person name="Wu L."/>
            <person name="Ma J."/>
        </authorList>
    </citation>
    <scope>NUCLEOTIDE SEQUENCE [LARGE SCALE GENOMIC DNA]</scope>
    <source>
        <strain evidence="3">JCM 11574</strain>
    </source>
</reference>
<keyword evidence="3" id="KW-1185">Reference proteome</keyword>
<organism evidence="2 3">
    <name type="scientific">Streptomyces rameus</name>
    <dbReference type="NCBI Taxonomy" id="68261"/>
    <lineage>
        <taxon>Bacteria</taxon>
        <taxon>Bacillati</taxon>
        <taxon>Actinomycetota</taxon>
        <taxon>Actinomycetes</taxon>
        <taxon>Kitasatosporales</taxon>
        <taxon>Streptomycetaceae</taxon>
        <taxon>Streptomyces</taxon>
    </lineage>
</organism>
<proteinExistence type="predicted"/>
<feature type="region of interest" description="Disordered" evidence="1">
    <location>
        <begin position="1"/>
        <end position="50"/>
    </location>
</feature>
<feature type="compositionally biased region" description="Basic and acidic residues" evidence="1">
    <location>
        <begin position="39"/>
        <end position="50"/>
    </location>
</feature>
<comment type="caution">
    <text evidence="2">The sequence shown here is derived from an EMBL/GenBank/DDBJ whole genome shotgun (WGS) entry which is preliminary data.</text>
</comment>
<dbReference type="Proteomes" id="UP001500893">
    <property type="component" value="Unassembled WGS sequence"/>
</dbReference>
<evidence type="ECO:0000313" key="2">
    <source>
        <dbReference type="EMBL" id="GAA3149281.1"/>
    </source>
</evidence>
<evidence type="ECO:0000313" key="3">
    <source>
        <dbReference type="Proteomes" id="UP001500893"/>
    </source>
</evidence>
<sequence>MGEMNGVHRRGRRGDGRGRGTSESQRETRDSGEGPCDVTHSDSPEKSELSDLLRFHVPRCSRGQHRTIRQAVTGSTCQLQYPD</sequence>
<protein>
    <submittedName>
        <fullName evidence="2">Uncharacterized protein</fullName>
    </submittedName>
</protein>
<evidence type="ECO:0000256" key="1">
    <source>
        <dbReference type="SAM" id="MobiDB-lite"/>
    </source>
</evidence>
<feature type="compositionally biased region" description="Basic and acidic residues" evidence="1">
    <location>
        <begin position="13"/>
        <end position="32"/>
    </location>
</feature>
<accession>A0ABP6NI75</accession>
<name>A0ABP6NI75_9ACTN</name>